<dbReference type="PANTHER" id="PTHR37302">
    <property type="entry name" value="SLR1116 PROTEIN"/>
    <property type="match status" value="1"/>
</dbReference>
<dbReference type="PANTHER" id="PTHR37302:SF3">
    <property type="entry name" value="DAMAGE-INDUCIBLE PROTEIN DINB"/>
    <property type="match status" value="1"/>
</dbReference>
<protein>
    <submittedName>
        <fullName evidence="4">Damage-inducible protein DinB</fullName>
    </submittedName>
</protein>
<keyword evidence="2 3" id="KW-0479">Metal-binding</keyword>
<dbReference type="InterPro" id="IPR007837">
    <property type="entry name" value="DinB"/>
</dbReference>
<dbReference type="SUPFAM" id="SSF109854">
    <property type="entry name" value="DinB/YfiT-like putative metalloenzymes"/>
    <property type="match status" value="1"/>
</dbReference>
<feature type="binding site" evidence="3">
    <location>
        <position position="41"/>
    </location>
    <ligand>
        <name>a divalent metal cation</name>
        <dbReference type="ChEBI" id="CHEBI:60240"/>
    </ligand>
</feature>
<feature type="binding site" evidence="3">
    <location>
        <position position="121"/>
    </location>
    <ligand>
        <name>a divalent metal cation</name>
        <dbReference type="ChEBI" id="CHEBI:60240"/>
    </ligand>
</feature>
<sequence length="154" mass="17761">MAGTTLQKLAAYTSWANQRLLETLEKFGEKLPATSLHLFSHLLNAEIIWLARIQRLESPVTVFDEHTIIECRKLQESTFERFIGLADSSPEELENLITYKNTKGETFTTSLEDILMQVFNHGTYHRAQIARDLRQNGLEPINTDYIMFVRETEG</sequence>
<evidence type="ECO:0000313" key="5">
    <source>
        <dbReference type="Proteomes" id="UP000240357"/>
    </source>
</evidence>
<dbReference type="Gene3D" id="1.20.120.450">
    <property type="entry name" value="dinb family like domain"/>
    <property type="match status" value="1"/>
</dbReference>
<dbReference type="AlphaFoldDB" id="A0A2T2YIG0"/>
<name>A0A2T2YIG0_9BACT</name>
<dbReference type="InterPro" id="IPR034660">
    <property type="entry name" value="DinB/YfiT-like"/>
</dbReference>
<reference evidence="4 5" key="1">
    <citation type="submission" date="2018-03" db="EMBL/GenBank/DDBJ databases">
        <title>Adhaeribacter sp. HMF7605 Genome sequencing and assembly.</title>
        <authorList>
            <person name="Kang H."/>
            <person name="Kang J."/>
            <person name="Cha I."/>
            <person name="Kim H."/>
            <person name="Joh K."/>
        </authorList>
    </citation>
    <scope>NUCLEOTIDE SEQUENCE [LARGE SCALE GENOMIC DNA]</scope>
    <source>
        <strain evidence="4 5">HMF7605</strain>
    </source>
</reference>
<dbReference type="RefSeq" id="WP_106931468.1">
    <property type="nucleotide sequence ID" value="NZ_PYFT01000001.1"/>
</dbReference>
<evidence type="ECO:0000256" key="3">
    <source>
        <dbReference type="PIRSR" id="PIRSR607837-1"/>
    </source>
</evidence>
<evidence type="ECO:0000256" key="2">
    <source>
        <dbReference type="ARBA" id="ARBA00022723"/>
    </source>
</evidence>
<dbReference type="Proteomes" id="UP000240357">
    <property type="component" value="Unassembled WGS sequence"/>
</dbReference>
<dbReference type="OrthoDB" id="9811413at2"/>
<comment type="similarity">
    <text evidence="1">Belongs to the DinB family.</text>
</comment>
<dbReference type="Pfam" id="PF05163">
    <property type="entry name" value="DinB"/>
    <property type="match status" value="1"/>
</dbReference>
<accession>A0A2T2YIG0</accession>
<evidence type="ECO:0000313" key="4">
    <source>
        <dbReference type="EMBL" id="PSR55289.1"/>
    </source>
</evidence>
<dbReference type="GO" id="GO:0046872">
    <property type="term" value="F:metal ion binding"/>
    <property type="evidence" value="ECO:0007669"/>
    <property type="project" value="UniProtKB-KW"/>
</dbReference>
<organism evidence="4 5">
    <name type="scientific">Adhaeribacter arboris</name>
    <dbReference type="NCBI Taxonomy" id="2072846"/>
    <lineage>
        <taxon>Bacteria</taxon>
        <taxon>Pseudomonadati</taxon>
        <taxon>Bacteroidota</taxon>
        <taxon>Cytophagia</taxon>
        <taxon>Cytophagales</taxon>
        <taxon>Hymenobacteraceae</taxon>
        <taxon>Adhaeribacter</taxon>
    </lineage>
</organism>
<comment type="caution">
    <text evidence="4">The sequence shown here is derived from an EMBL/GenBank/DDBJ whole genome shotgun (WGS) entry which is preliminary data.</text>
</comment>
<dbReference type="EMBL" id="PYFT01000001">
    <property type="protein sequence ID" value="PSR55289.1"/>
    <property type="molecule type" value="Genomic_DNA"/>
</dbReference>
<evidence type="ECO:0000256" key="1">
    <source>
        <dbReference type="ARBA" id="ARBA00008635"/>
    </source>
</evidence>
<gene>
    <name evidence="4" type="ORF">AHMF7605_18155</name>
</gene>
<feature type="binding site" evidence="3">
    <location>
        <position position="125"/>
    </location>
    <ligand>
        <name>a divalent metal cation</name>
        <dbReference type="ChEBI" id="CHEBI:60240"/>
    </ligand>
</feature>
<proteinExistence type="inferred from homology"/>
<keyword evidence="5" id="KW-1185">Reference proteome</keyword>